<dbReference type="SUPFAM" id="SSF47473">
    <property type="entry name" value="EF-hand"/>
    <property type="match status" value="1"/>
</dbReference>
<dbReference type="GO" id="GO:0005509">
    <property type="term" value="F:calcium ion binding"/>
    <property type="evidence" value="ECO:0007669"/>
    <property type="project" value="InterPro"/>
</dbReference>
<dbReference type="PROSITE" id="PS00018">
    <property type="entry name" value="EF_HAND_1"/>
    <property type="match status" value="1"/>
</dbReference>
<feature type="domain" description="EF-hand" evidence="3">
    <location>
        <begin position="195"/>
        <end position="211"/>
    </location>
</feature>
<protein>
    <submittedName>
        <fullName evidence="4">Diacylglycerol kinase 1</fullName>
    </submittedName>
</protein>
<sequence length="231" mass="25958">MAEQAFYVILFLATISIAEAAVRNNTFGNDFTSNAIPGSSSLDDLAGDRKAAADLQAKIEAIHQHDPRSSLQLAQEVLTRVFEQFHAKTGGDHVPISQLIERMGETQGKTTLYLFRLISFMDTDNDYKISKNEFANFFMGPAGHPDMLIDLLLRIQDTDQNGVLSAYELLWNEVMSLGINYNLFDMWRSANQKLSELDLNDDGMVDTSEWGHYVIFNINEALVQQRVDGSK</sequence>
<keyword evidence="2" id="KW-0732">Signal</keyword>
<gene>
    <name evidence="4" type="ORF">Fcan01_21408</name>
</gene>
<name>A0A226DGT1_FOLCA</name>
<organism evidence="4 5">
    <name type="scientific">Folsomia candida</name>
    <name type="common">Springtail</name>
    <dbReference type="NCBI Taxonomy" id="158441"/>
    <lineage>
        <taxon>Eukaryota</taxon>
        <taxon>Metazoa</taxon>
        <taxon>Ecdysozoa</taxon>
        <taxon>Arthropoda</taxon>
        <taxon>Hexapoda</taxon>
        <taxon>Collembola</taxon>
        <taxon>Entomobryomorpha</taxon>
        <taxon>Isotomoidea</taxon>
        <taxon>Isotomidae</taxon>
        <taxon>Proisotominae</taxon>
        <taxon>Folsomia</taxon>
    </lineage>
</organism>
<feature type="signal peptide" evidence="2">
    <location>
        <begin position="1"/>
        <end position="20"/>
    </location>
</feature>
<keyword evidence="4" id="KW-0808">Transferase</keyword>
<reference evidence="4 5" key="1">
    <citation type="submission" date="2015-12" db="EMBL/GenBank/DDBJ databases">
        <title>The genome of Folsomia candida.</title>
        <authorList>
            <person name="Faddeeva A."/>
            <person name="Derks M.F."/>
            <person name="Anvar Y."/>
            <person name="Smit S."/>
            <person name="Van Straalen N."/>
            <person name="Roelofs D."/>
        </authorList>
    </citation>
    <scope>NUCLEOTIDE SEQUENCE [LARGE SCALE GENOMIC DNA]</scope>
    <source>
        <strain evidence="4 5">VU population</strain>
        <tissue evidence="4">Whole body</tissue>
    </source>
</reference>
<keyword evidence="5" id="KW-1185">Reference proteome</keyword>
<evidence type="ECO:0000313" key="4">
    <source>
        <dbReference type="EMBL" id="OXA43811.1"/>
    </source>
</evidence>
<dbReference type="InterPro" id="IPR018247">
    <property type="entry name" value="EF_Hand_1_Ca_BS"/>
</dbReference>
<proteinExistence type="predicted"/>
<keyword evidence="4" id="KW-0418">Kinase</keyword>
<dbReference type="Pfam" id="PF13202">
    <property type="entry name" value="EF-hand_5"/>
    <property type="match status" value="1"/>
</dbReference>
<accession>A0A226DGT1</accession>
<evidence type="ECO:0000256" key="2">
    <source>
        <dbReference type="SAM" id="SignalP"/>
    </source>
</evidence>
<dbReference type="AlphaFoldDB" id="A0A226DGT1"/>
<evidence type="ECO:0000256" key="1">
    <source>
        <dbReference type="ARBA" id="ARBA00022837"/>
    </source>
</evidence>
<comment type="caution">
    <text evidence="4">The sequence shown here is derived from an EMBL/GenBank/DDBJ whole genome shotgun (WGS) entry which is preliminary data.</text>
</comment>
<dbReference type="InterPro" id="IPR002048">
    <property type="entry name" value="EF_hand_dom"/>
</dbReference>
<dbReference type="InterPro" id="IPR011992">
    <property type="entry name" value="EF-hand-dom_pair"/>
</dbReference>
<evidence type="ECO:0000313" key="5">
    <source>
        <dbReference type="Proteomes" id="UP000198287"/>
    </source>
</evidence>
<dbReference type="STRING" id="158441.A0A226DGT1"/>
<dbReference type="GO" id="GO:0016301">
    <property type="term" value="F:kinase activity"/>
    <property type="evidence" value="ECO:0007669"/>
    <property type="project" value="UniProtKB-KW"/>
</dbReference>
<feature type="chain" id="PRO_5012081780" evidence="2">
    <location>
        <begin position="21"/>
        <end position="231"/>
    </location>
</feature>
<keyword evidence="1" id="KW-0106">Calcium</keyword>
<evidence type="ECO:0000259" key="3">
    <source>
        <dbReference type="Pfam" id="PF13202"/>
    </source>
</evidence>
<dbReference type="Proteomes" id="UP000198287">
    <property type="component" value="Unassembled WGS sequence"/>
</dbReference>
<dbReference type="EMBL" id="LNIX01000021">
    <property type="protein sequence ID" value="OXA43811.1"/>
    <property type="molecule type" value="Genomic_DNA"/>
</dbReference>
<dbReference type="Gene3D" id="1.10.238.10">
    <property type="entry name" value="EF-hand"/>
    <property type="match status" value="1"/>
</dbReference>
<dbReference type="OMA" id="MINGINC"/>